<evidence type="ECO:0000256" key="8">
    <source>
        <dbReference type="ARBA" id="ARBA00047307"/>
    </source>
</evidence>
<keyword evidence="5" id="KW-0808">Transferase</keyword>
<dbReference type="GO" id="GO:0005524">
    <property type="term" value="F:ATP binding"/>
    <property type="evidence" value="ECO:0007669"/>
    <property type="project" value="InterPro"/>
</dbReference>
<evidence type="ECO:0000256" key="6">
    <source>
        <dbReference type="ARBA" id="ARBA00022777"/>
    </source>
</evidence>
<comment type="caution">
    <text evidence="12">The sequence shown here is derived from an EMBL/GenBank/DDBJ whole genome shotgun (WGS) entry which is preliminary data.</text>
</comment>
<dbReference type="InterPro" id="IPR000719">
    <property type="entry name" value="Prot_kinase_dom"/>
</dbReference>
<dbReference type="SUPFAM" id="SSF56112">
    <property type="entry name" value="Protein kinase-like (PK-like)"/>
    <property type="match status" value="1"/>
</dbReference>
<keyword evidence="7" id="KW-0112">Calmodulin-binding</keyword>
<feature type="non-terminal residue" evidence="12">
    <location>
        <position position="1"/>
    </location>
</feature>
<evidence type="ECO:0000259" key="11">
    <source>
        <dbReference type="PROSITE" id="PS50011"/>
    </source>
</evidence>
<evidence type="ECO:0000313" key="12">
    <source>
        <dbReference type="EMBL" id="NXY38129.1"/>
    </source>
</evidence>
<keyword evidence="6 12" id="KW-0418">Kinase</keyword>
<dbReference type="EMBL" id="VZSW01001767">
    <property type="protein sequence ID" value="NXY38129.1"/>
    <property type="molecule type" value="Genomic_DNA"/>
</dbReference>
<gene>
    <name evidence="12" type="primary">Camk2a</name>
    <name evidence="12" type="ORF">PORRUF_R10587</name>
</gene>
<evidence type="ECO:0000256" key="10">
    <source>
        <dbReference type="SAM" id="MobiDB-lite"/>
    </source>
</evidence>
<comment type="catalytic activity">
    <reaction evidence="9">
        <text>L-seryl-[protein] + ATP = O-phospho-L-seryl-[protein] + ADP + H(+)</text>
        <dbReference type="Rhea" id="RHEA:17989"/>
        <dbReference type="Rhea" id="RHEA-COMP:9863"/>
        <dbReference type="Rhea" id="RHEA-COMP:11604"/>
        <dbReference type="ChEBI" id="CHEBI:15378"/>
        <dbReference type="ChEBI" id="CHEBI:29999"/>
        <dbReference type="ChEBI" id="CHEBI:30616"/>
        <dbReference type="ChEBI" id="CHEBI:83421"/>
        <dbReference type="ChEBI" id="CHEBI:456216"/>
        <dbReference type="EC" id="2.7.11.17"/>
    </reaction>
</comment>
<evidence type="ECO:0000256" key="7">
    <source>
        <dbReference type="ARBA" id="ARBA00022860"/>
    </source>
</evidence>
<evidence type="ECO:0000256" key="3">
    <source>
        <dbReference type="ARBA" id="ARBA00022527"/>
    </source>
</evidence>
<dbReference type="GO" id="GO:0005516">
    <property type="term" value="F:calmodulin binding"/>
    <property type="evidence" value="ECO:0007669"/>
    <property type="project" value="UniProtKB-KW"/>
</dbReference>
<comment type="catalytic activity">
    <reaction evidence="8">
        <text>L-threonyl-[protein] + ATP = O-phospho-L-threonyl-[protein] + ADP + H(+)</text>
        <dbReference type="Rhea" id="RHEA:46608"/>
        <dbReference type="Rhea" id="RHEA-COMP:11060"/>
        <dbReference type="Rhea" id="RHEA-COMP:11605"/>
        <dbReference type="ChEBI" id="CHEBI:15378"/>
        <dbReference type="ChEBI" id="CHEBI:30013"/>
        <dbReference type="ChEBI" id="CHEBI:30616"/>
        <dbReference type="ChEBI" id="CHEBI:61977"/>
        <dbReference type="ChEBI" id="CHEBI:456216"/>
        <dbReference type="EC" id="2.7.11.17"/>
    </reaction>
</comment>
<evidence type="ECO:0000313" key="13">
    <source>
        <dbReference type="Proteomes" id="UP000572837"/>
    </source>
</evidence>
<comment type="similarity">
    <text evidence="1">Belongs to the protein kinase superfamily. CAMK Ser/Thr protein kinase family. CaMK subfamily.</text>
</comment>
<dbReference type="PROSITE" id="PS00108">
    <property type="entry name" value="PROTEIN_KINASE_ST"/>
    <property type="match status" value="1"/>
</dbReference>
<dbReference type="GO" id="GO:0004683">
    <property type="term" value="F:calcium/calmodulin-dependent protein kinase activity"/>
    <property type="evidence" value="ECO:0007669"/>
    <property type="project" value="UniProtKB-EC"/>
</dbReference>
<dbReference type="Pfam" id="PF08332">
    <property type="entry name" value="CaMKII_AD"/>
    <property type="match status" value="1"/>
</dbReference>
<dbReference type="SUPFAM" id="SSF54427">
    <property type="entry name" value="NTF2-like"/>
    <property type="match status" value="1"/>
</dbReference>
<dbReference type="Gene3D" id="6.10.140.620">
    <property type="match status" value="1"/>
</dbReference>
<evidence type="ECO:0000256" key="1">
    <source>
        <dbReference type="ARBA" id="ARBA00005354"/>
    </source>
</evidence>
<dbReference type="PANTHER" id="PTHR24347">
    <property type="entry name" value="SERINE/THREONINE-PROTEIN KINASE"/>
    <property type="match status" value="1"/>
</dbReference>
<dbReference type="PROSITE" id="PS50011">
    <property type="entry name" value="PROTEIN_KINASE_DOM"/>
    <property type="match status" value="1"/>
</dbReference>
<sequence>SHCIQQILEAVLHCHQMGVVHRDLKPENLLLASKLKGAAVKLADFGLAIEVEGDQQAWFGFAGTPGYLSPEVLRKDPYGKAVDLWACGKGSLPSLTLIPLLWQFPSPEWDTVTPEAKDLINKMLTINPSKRITAAEALKHPWISHRATVASCMHRQETVDCLKKFNARRKLKGAILTTMLATRNFSGGKSGGNKKNDGVKVSSAPVSAPESSESTNTTIEDEDTKVRKQEIIKVTEQLIEAISNGDFESYTKMCDPGMTAFEPEALGNLVEGLDFHRFYFENLWSRNSKPVHTTILNPHIHLMGDESACIAYIRITQYVDSGGIPRTAQSEETRIWHRRDGKWQIVHFHRSGAPSVLPQ</sequence>
<feature type="non-terminal residue" evidence="12">
    <location>
        <position position="359"/>
    </location>
</feature>
<dbReference type="InterPro" id="IPR011009">
    <property type="entry name" value="Kinase-like_dom_sf"/>
</dbReference>
<dbReference type="InterPro" id="IPR032710">
    <property type="entry name" value="NTF2-like_dom_sf"/>
</dbReference>
<dbReference type="EC" id="2.7.11.17" evidence="2"/>
<feature type="domain" description="Protein kinase" evidence="11">
    <location>
        <begin position="1"/>
        <end position="143"/>
    </location>
</feature>
<dbReference type="Gene3D" id="1.10.510.10">
    <property type="entry name" value="Transferase(Phosphotransferase) domain 1"/>
    <property type="match status" value="1"/>
</dbReference>
<reference evidence="12 13" key="1">
    <citation type="submission" date="2020-02" db="EMBL/GenBank/DDBJ databases">
        <title>Bird 10,000 Genomes (B10K) Project - Family phase.</title>
        <authorList>
            <person name="Zhang G."/>
        </authorList>
    </citation>
    <scope>NUCLEOTIDE SEQUENCE [LARGE SCALE GENOMIC DNA]</scope>
    <source>
        <strain evidence="12">B10K-IZ-033-81</strain>
        <tissue evidence="12">Muscle</tissue>
    </source>
</reference>
<keyword evidence="13" id="KW-1185">Reference proteome</keyword>
<keyword evidence="4" id="KW-0597">Phosphoprotein</keyword>
<name>A0A7L4JBH6_9PASS</name>
<evidence type="ECO:0000256" key="5">
    <source>
        <dbReference type="ARBA" id="ARBA00022679"/>
    </source>
</evidence>
<feature type="compositionally biased region" description="Low complexity" evidence="10">
    <location>
        <begin position="199"/>
        <end position="214"/>
    </location>
</feature>
<evidence type="ECO:0000256" key="2">
    <source>
        <dbReference type="ARBA" id="ARBA00012434"/>
    </source>
</evidence>
<dbReference type="AlphaFoldDB" id="A0A7L4JBH6"/>
<organism evidence="12 13">
    <name type="scientific">Pomatorhinus ruficollis</name>
    <name type="common">streak-breasted scimitar babbler</name>
    <dbReference type="NCBI Taxonomy" id="932028"/>
    <lineage>
        <taxon>Eukaryota</taxon>
        <taxon>Metazoa</taxon>
        <taxon>Chordata</taxon>
        <taxon>Craniata</taxon>
        <taxon>Vertebrata</taxon>
        <taxon>Euteleostomi</taxon>
        <taxon>Archelosauria</taxon>
        <taxon>Archosauria</taxon>
        <taxon>Dinosauria</taxon>
        <taxon>Saurischia</taxon>
        <taxon>Theropoda</taxon>
        <taxon>Coelurosauria</taxon>
        <taxon>Aves</taxon>
        <taxon>Neognathae</taxon>
        <taxon>Neoaves</taxon>
        <taxon>Telluraves</taxon>
        <taxon>Australaves</taxon>
        <taxon>Passeriformes</taxon>
        <taxon>Sylvioidea</taxon>
        <taxon>Timaliidae</taxon>
        <taxon>Pomatorhinus</taxon>
    </lineage>
</organism>
<accession>A0A7L4JBH6</accession>
<keyword evidence="3" id="KW-0723">Serine/threonine-protein kinase</keyword>
<dbReference type="Gene3D" id="3.10.450.50">
    <property type="match status" value="1"/>
</dbReference>
<evidence type="ECO:0000256" key="4">
    <source>
        <dbReference type="ARBA" id="ARBA00022553"/>
    </source>
</evidence>
<proteinExistence type="inferred from homology"/>
<dbReference type="Pfam" id="PF00069">
    <property type="entry name" value="Pkinase"/>
    <property type="match status" value="1"/>
</dbReference>
<feature type="region of interest" description="Disordered" evidence="10">
    <location>
        <begin position="186"/>
        <end position="223"/>
    </location>
</feature>
<evidence type="ECO:0000256" key="9">
    <source>
        <dbReference type="ARBA" id="ARBA00047430"/>
    </source>
</evidence>
<dbReference type="Proteomes" id="UP000572837">
    <property type="component" value="Unassembled WGS sequence"/>
</dbReference>
<protein>
    <recommendedName>
        <fullName evidence="2">calcium/calmodulin-dependent protein kinase</fullName>
        <ecNumber evidence="2">2.7.11.17</ecNumber>
    </recommendedName>
</protein>
<dbReference type="InterPro" id="IPR013543">
    <property type="entry name" value="Ca/CaM-dep_prot_kinase-assoc"/>
</dbReference>
<dbReference type="FunFam" id="3.10.450.50:FF:000001">
    <property type="entry name" value="calcium/calmodulin-dependent protein kinase type II subunit gamma isoform X1"/>
    <property type="match status" value="1"/>
</dbReference>
<dbReference type="SMART" id="SM00220">
    <property type="entry name" value="S_TKc"/>
    <property type="match status" value="1"/>
</dbReference>
<dbReference type="InterPro" id="IPR008271">
    <property type="entry name" value="Ser/Thr_kinase_AS"/>
</dbReference>